<dbReference type="PROSITE" id="PS51352">
    <property type="entry name" value="THIOREDOXIN_2"/>
    <property type="match status" value="1"/>
</dbReference>
<evidence type="ECO:0000313" key="6">
    <source>
        <dbReference type="Proteomes" id="UP000265341"/>
    </source>
</evidence>
<evidence type="ECO:0000256" key="1">
    <source>
        <dbReference type="ARBA" id="ARBA00004196"/>
    </source>
</evidence>
<organism evidence="5 6">
    <name type="scientific">Calidithermus roseus</name>
    <dbReference type="NCBI Taxonomy" id="1644118"/>
    <lineage>
        <taxon>Bacteria</taxon>
        <taxon>Thermotogati</taxon>
        <taxon>Deinococcota</taxon>
        <taxon>Deinococci</taxon>
        <taxon>Thermales</taxon>
        <taxon>Thermaceae</taxon>
        <taxon>Calidithermus</taxon>
    </lineage>
</organism>
<dbReference type="InterPro" id="IPR036249">
    <property type="entry name" value="Thioredoxin-like_sf"/>
</dbReference>
<evidence type="ECO:0000313" key="5">
    <source>
        <dbReference type="EMBL" id="RIH89428.1"/>
    </source>
</evidence>
<dbReference type="PROSITE" id="PS00194">
    <property type="entry name" value="THIOREDOXIN_1"/>
    <property type="match status" value="1"/>
</dbReference>
<sequence>MSLSPDALLLGALALSWPNLALLLGILAFTALAARRGLEARSGWVLLAALLAARLGYALGHLGTWPDLASALLGVVDLRSGGWSWWWGLVGGAVMAGALLRREAGRLLVPAAGALALAALPLGLQQVLLRPGPASESLAFDAKPLAYLEPGHSQPIPARFGDLPKPMLLNVWATWCPPCRSEMPLLVEYQQKGYPIVLLNAGEDTEAVQGFLKEAGLSARVFLDGANLRGSFQVSGLPTTLLIGADGRVLARHLGPVNRAQLEELLERLR</sequence>
<dbReference type="RefSeq" id="WP_119275690.1">
    <property type="nucleotide sequence ID" value="NZ_QWLA01000003.1"/>
</dbReference>
<proteinExistence type="predicted"/>
<feature type="transmembrane region" description="Helical" evidence="3">
    <location>
        <begin position="12"/>
        <end position="32"/>
    </location>
</feature>
<keyword evidence="3" id="KW-1133">Transmembrane helix</keyword>
<dbReference type="PANTHER" id="PTHR42852:SF13">
    <property type="entry name" value="PROTEIN DIPZ"/>
    <property type="match status" value="1"/>
</dbReference>
<protein>
    <submittedName>
        <fullName evidence="5">Thiol-disulfide oxidoreductase ResA</fullName>
    </submittedName>
</protein>
<evidence type="ECO:0000256" key="3">
    <source>
        <dbReference type="SAM" id="Phobius"/>
    </source>
</evidence>
<feature type="domain" description="Thioredoxin" evidence="4">
    <location>
        <begin position="137"/>
        <end position="270"/>
    </location>
</feature>
<dbReference type="Pfam" id="PF08534">
    <property type="entry name" value="Redoxin"/>
    <property type="match status" value="1"/>
</dbReference>
<dbReference type="GO" id="GO:0030313">
    <property type="term" value="C:cell envelope"/>
    <property type="evidence" value="ECO:0007669"/>
    <property type="project" value="UniProtKB-SubCell"/>
</dbReference>
<comment type="subcellular location">
    <subcellularLocation>
        <location evidence="1">Cell envelope</location>
    </subcellularLocation>
</comment>
<dbReference type="Gene3D" id="3.40.30.10">
    <property type="entry name" value="Glutaredoxin"/>
    <property type="match status" value="1"/>
</dbReference>
<keyword evidence="3" id="KW-0812">Transmembrane</keyword>
<dbReference type="InterPro" id="IPR013740">
    <property type="entry name" value="Redoxin"/>
</dbReference>
<evidence type="ECO:0000259" key="4">
    <source>
        <dbReference type="PROSITE" id="PS51352"/>
    </source>
</evidence>
<keyword evidence="6" id="KW-1185">Reference proteome</keyword>
<feature type="transmembrane region" description="Helical" evidence="3">
    <location>
        <begin position="83"/>
        <end position="100"/>
    </location>
</feature>
<evidence type="ECO:0000256" key="2">
    <source>
        <dbReference type="ARBA" id="ARBA00022748"/>
    </source>
</evidence>
<name>A0A399EZH4_9DEIN</name>
<dbReference type="EMBL" id="QWLA01000003">
    <property type="protein sequence ID" value="RIH89428.1"/>
    <property type="molecule type" value="Genomic_DNA"/>
</dbReference>
<dbReference type="PANTHER" id="PTHR42852">
    <property type="entry name" value="THIOL:DISULFIDE INTERCHANGE PROTEIN DSBE"/>
    <property type="match status" value="1"/>
</dbReference>
<dbReference type="InterPro" id="IPR050553">
    <property type="entry name" value="Thioredoxin_ResA/DsbE_sf"/>
</dbReference>
<dbReference type="Proteomes" id="UP000265341">
    <property type="component" value="Unassembled WGS sequence"/>
</dbReference>
<dbReference type="SUPFAM" id="SSF52833">
    <property type="entry name" value="Thioredoxin-like"/>
    <property type="match status" value="1"/>
</dbReference>
<gene>
    <name evidence="5" type="primary">resA_2</name>
    <name evidence="5" type="ORF">Mrose_00328</name>
</gene>
<dbReference type="GO" id="GO:0017004">
    <property type="term" value="P:cytochrome complex assembly"/>
    <property type="evidence" value="ECO:0007669"/>
    <property type="project" value="UniProtKB-KW"/>
</dbReference>
<dbReference type="AlphaFoldDB" id="A0A399EZH4"/>
<reference evidence="5 6" key="1">
    <citation type="submission" date="2018-08" db="EMBL/GenBank/DDBJ databases">
        <title>Meiothermus roseus NBRC 110900 genome sequencing project.</title>
        <authorList>
            <person name="Da Costa M.S."/>
            <person name="Albuquerque L."/>
            <person name="Raposo P."/>
            <person name="Froufe H.J.C."/>
            <person name="Barroso C.S."/>
            <person name="Egas C."/>
        </authorList>
    </citation>
    <scope>NUCLEOTIDE SEQUENCE [LARGE SCALE GENOMIC DNA]</scope>
    <source>
        <strain evidence="5 6">NBRC 110900</strain>
    </source>
</reference>
<keyword evidence="2" id="KW-0201">Cytochrome c-type biogenesis</keyword>
<dbReference type="InterPro" id="IPR017937">
    <property type="entry name" value="Thioredoxin_CS"/>
</dbReference>
<comment type="caution">
    <text evidence="5">The sequence shown here is derived from an EMBL/GenBank/DDBJ whole genome shotgun (WGS) entry which is preliminary data.</text>
</comment>
<accession>A0A399EZH4</accession>
<dbReference type="InterPro" id="IPR013766">
    <property type="entry name" value="Thioredoxin_domain"/>
</dbReference>
<dbReference type="GO" id="GO:0016491">
    <property type="term" value="F:oxidoreductase activity"/>
    <property type="evidence" value="ECO:0007669"/>
    <property type="project" value="InterPro"/>
</dbReference>
<dbReference type="OrthoDB" id="25753at2"/>
<keyword evidence="3" id="KW-0472">Membrane</keyword>
<feature type="transmembrane region" description="Helical" evidence="3">
    <location>
        <begin position="107"/>
        <end position="124"/>
    </location>
</feature>
<feature type="transmembrane region" description="Helical" evidence="3">
    <location>
        <begin position="44"/>
        <end position="63"/>
    </location>
</feature>
<dbReference type="CDD" id="cd02966">
    <property type="entry name" value="TlpA_like_family"/>
    <property type="match status" value="1"/>
</dbReference>